<dbReference type="Gene3D" id="3.40.50.150">
    <property type="entry name" value="Vaccinia Virus protein VP39"/>
    <property type="match status" value="1"/>
</dbReference>
<dbReference type="PROSITE" id="PS00092">
    <property type="entry name" value="N6_MTASE"/>
    <property type="match status" value="1"/>
</dbReference>
<evidence type="ECO:0000313" key="8">
    <source>
        <dbReference type="Proteomes" id="UP000663722"/>
    </source>
</evidence>
<evidence type="ECO:0000256" key="1">
    <source>
        <dbReference type="ARBA" id="ARBA00011900"/>
    </source>
</evidence>
<evidence type="ECO:0000256" key="4">
    <source>
        <dbReference type="ARBA" id="ARBA00022691"/>
    </source>
</evidence>
<keyword evidence="4" id="KW-0949">S-adenosyl-L-methionine</keyword>
<protein>
    <recommendedName>
        <fullName evidence="1">site-specific DNA-methyltransferase (adenine-specific)</fullName>
        <ecNumber evidence="1">2.1.1.72</ecNumber>
    </recommendedName>
</protein>
<dbReference type="InterPro" id="IPR002052">
    <property type="entry name" value="DNA_methylase_N6_adenine_CS"/>
</dbReference>
<dbReference type="GO" id="GO:0032259">
    <property type="term" value="P:methylation"/>
    <property type="evidence" value="ECO:0007669"/>
    <property type="project" value="UniProtKB-KW"/>
</dbReference>
<dbReference type="GO" id="GO:0003676">
    <property type="term" value="F:nucleic acid binding"/>
    <property type="evidence" value="ECO:0007669"/>
    <property type="project" value="InterPro"/>
</dbReference>
<feature type="domain" description="Type II methyltransferase M.TaqI-like" evidence="6">
    <location>
        <begin position="593"/>
        <end position="836"/>
    </location>
</feature>
<dbReference type="PANTHER" id="PTHR33841">
    <property type="entry name" value="DNA METHYLTRANSFERASE YEEA-RELATED"/>
    <property type="match status" value="1"/>
</dbReference>
<organism evidence="7 8">
    <name type="scientific">Desulfonema magnum</name>
    <dbReference type="NCBI Taxonomy" id="45655"/>
    <lineage>
        <taxon>Bacteria</taxon>
        <taxon>Pseudomonadati</taxon>
        <taxon>Thermodesulfobacteriota</taxon>
        <taxon>Desulfobacteria</taxon>
        <taxon>Desulfobacterales</taxon>
        <taxon>Desulfococcaceae</taxon>
        <taxon>Desulfonema</taxon>
    </lineage>
</organism>
<dbReference type="PRINTS" id="PR00507">
    <property type="entry name" value="N12N6MTFRASE"/>
</dbReference>
<dbReference type="Proteomes" id="UP000663722">
    <property type="component" value="Chromosome"/>
</dbReference>
<accession>A0A975BMR8</accession>
<dbReference type="GO" id="GO:0006304">
    <property type="term" value="P:DNA modification"/>
    <property type="evidence" value="ECO:0007669"/>
    <property type="project" value="InterPro"/>
</dbReference>
<dbReference type="GO" id="GO:0009007">
    <property type="term" value="F:site-specific DNA-methyltransferase (adenine-specific) activity"/>
    <property type="evidence" value="ECO:0007669"/>
    <property type="project" value="UniProtKB-EC"/>
</dbReference>
<dbReference type="AlphaFoldDB" id="A0A975BMR8"/>
<dbReference type="PANTHER" id="PTHR33841:SF1">
    <property type="entry name" value="DNA METHYLTRANSFERASE A"/>
    <property type="match status" value="1"/>
</dbReference>
<sequence length="1115" mass="130027">MNKKKFTRYLNAFDFKRLFNELGWDHFNNSLPVAMGNEVFELAGVVEKKGFVVLYCPPESNGNVPLSRVRRQIEHVVTKTYFEHLIIYTDAARSRQVWQLALREQGKPRQVREVSYYSHQDCEGLFQRLKGLLFTLDEEESVTLVDVKARVMENFAKNSEKVTKKFYTEFKKHHTAFLQSVEGIDDALPDKENKNKQWYVSVMFSRLMFCYFIQKKGYLNQDVNYLQNKLRETREKAGENQFYNFYRTFLLELFHQGLGKPEDRRVVSVELGRIPYLNGGLFDVHVLELLFDDIQIRDAVFERVFNFFDQWNWLLDMRAEASGKDINPDVIGYIFEKYINDRAAMGAYYTKEDITEYIGKNCIIPFVFDAVRRRYAKPFKPDGEIWQMLKTSGDAYIYDAVKKGVELDLPENIAVGLDTSAPDLLERRKHWNTPAPEAYALPTEIWRETIERRSRYGEVRQKIENGEITEINDFITYNLNIRQFTADLIANTDDPKLIREFYKTVAGYTRPQNTNEKDRPPLSILDPTCGSGAFLFAALNILEPMYEGCIERMEQFAEESSKKDKCFEKVLKEVNAADHPSREYFICKSVILNNLYGVDIMKEAVEIARLRLFLRIVASVDMNPRKPNYGLEPLPDIDFNIRSGNTLVGFATETELMEAVRDREGMFAQEKLEEFKEECGLTSKAFVRFKDAQLIEDMNNESFKAAKQEVTKRLGALNDKLNTYLASVYNIDSEKQKRQYEKWLASHQPFHWFAEFYSIVADRGGFDVIIGNPPYVEYKTIRNKYTVKSYLTESCANLYAYCYEQSVNICNESGKIGLIIPVASVCTDRYSKLQKMWQSNGDVIISNYNDRPGKLFEGLEHIRLSIVLLHKKKCTEGMLYSTKYNKWNTEVRYCLFDCLSYEICNDFILNGLIPKIGSRVGSSILDKVIKEKKTLQHYLDPHSSSLLYYTRKLSGFVQVLDFIPSIFDESGNKREPSELKTLSFNGEKSRDAFLCILNSSLFFWLLTIGSDCRNLNKREVFGVKVNISKTNSQTIGLLSEFRKKLMNDFNHHSKEIEMYYKKWGKLKIQCIYPKYSKPIIDEIDKVLAQHYGFTEEELDFIINYDIKYRMGKELK</sequence>
<comment type="catalytic activity">
    <reaction evidence="5">
        <text>a 2'-deoxyadenosine in DNA + S-adenosyl-L-methionine = an N(6)-methyl-2'-deoxyadenosine in DNA + S-adenosyl-L-homocysteine + H(+)</text>
        <dbReference type="Rhea" id="RHEA:15197"/>
        <dbReference type="Rhea" id="RHEA-COMP:12418"/>
        <dbReference type="Rhea" id="RHEA-COMP:12419"/>
        <dbReference type="ChEBI" id="CHEBI:15378"/>
        <dbReference type="ChEBI" id="CHEBI:57856"/>
        <dbReference type="ChEBI" id="CHEBI:59789"/>
        <dbReference type="ChEBI" id="CHEBI:90615"/>
        <dbReference type="ChEBI" id="CHEBI:90616"/>
        <dbReference type="EC" id="2.1.1.72"/>
    </reaction>
</comment>
<keyword evidence="3" id="KW-0808">Transferase</keyword>
<evidence type="ECO:0000259" key="6">
    <source>
        <dbReference type="Pfam" id="PF07669"/>
    </source>
</evidence>
<keyword evidence="8" id="KW-1185">Reference proteome</keyword>
<dbReference type="InterPro" id="IPR050953">
    <property type="entry name" value="N4_N6_ade-DNA_methylase"/>
</dbReference>
<proteinExistence type="predicted"/>
<dbReference type="KEGG" id="dmm:dnm_044260"/>
<reference evidence="7" key="1">
    <citation type="journal article" date="2021" name="Microb. Physiol.">
        <title>Proteogenomic Insights into the Physiology of Marine, Sulfate-Reducing, Filamentous Desulfonema limicola and Desulfonema magnum.</title>
        <authorList>
            <person name="Schnaars V."/>
            <person name="Wohlbrand L."/>
            <person name="Scheve S."/>
            <person name="Hinrichs C."/>
            <person name="Reinhardt R."/>
            <person name="Rabus R."/>
        </authorList>
    </citation>
    <scope>NUCLEOTIDE SEQUENCE</scope>
    <source>
        <strain evidence="7">4be13</strain>
    </source>
</reference>
<dbReference type="RefSeq" id="WP_207683175.1">
    <property type="nucleotide sequence ID" value="NZ_CP061800.1"/>
</dbReference>
<keyword evidence="2 7" id="KW-0489">Methyltransferase</keyword>
<evidence type="ECO:0000256" key="5">
    <source>
        <dbReference type="ARBA" id="ARBA00047942"/>
    </source>
</evidence>
<name>A0A975BMR8_9BACT</name>
<dbReference type="Pfam" id="PF07669">
    <property type="entry name" value="Eco57I"/>
    <property type="match status" value="1"/>
</dbReference>
<dbReference type="InterPro" id="IPR029063">
    <property type="entry name" value="SAM-dependent_MTases_sf"/>
</dbReference>
<dbReference type="EC" id="2.1.1.72" evidence="1"/>
<gene>
    <name evidence="7" type="ORF">dnm_044260</name>
</gene>
<dbReference type="REBASE" id="469413">
    <property type="entry name" value="Dma2077ORF44260P"/>
</dbReference>
<evidence type="ECO:0000256" key="2">
    <source>
        <dbReference type="ARBA" id="ARBA00022603"/>
    </source>
</evidence>
<evidence type="ECO:0000256" key="3">
    <source>
        <dbReference type="ARBA" id="ARBA00022679"/>
    </source>
</evidence>
<dbReference type="SUPFAM" id="SSF53335">
    <property type="entry name" value="S-adenosyl-L-methionine-dependent methyltransferases"/>
    <property type="match status" value="1"/>
</dbReference>
<dbReference type="EMBL" id="CP061800">
    <property type="protein sequence ID" value="QTA88381.1"/>
    <property type="molecule type" value="Genomic_DNA"/>
</dbReference>
<evidence type="ECO:0000313" key="7">
    <source>
        <dbReference type="EMBL" id="QTA88381.1"/>
    </source>
</evidence>
<dbReference type="InterPro" id="IPR011639">
    <property type="entry name" value="MethylTrfase_TaqI-like_dom"/>
</dbReference>